<dbReference type="Proteomes" id="UP001431221">
    <property type="component" value="Unassembled WGS sequence"/>
</dbReference>
<accession>A0ABT0GSS7</accession>
<name>A0ABT0GSS7_9HYPH</name>
<protein>
    <submittedName>
        <fullName evidence="1">Uncharacterized protein</fullName>
    </submittedName>
</protein>
<reference evidence="1" key="1">
    <citation type="submission" date="2022-04" db="EMBL/GenBank/DDBJ databases">
        <title>Roseibium sp. CAU 1639 isolated from mud.</title>
        <authorList>
            <person name="Kim W."/>
        </authorList>
    </citation>
    <scope>NUCLEOTIDE SEQUENCE</scope>
    <source>
        <strain evidence="1">CAU 1639</strain>
    </source>
</reference>
<keyword evidence="2" id="KW-1185">Reference proteome</keyword>
<evidence type="ECO:0000313" key="1">
    <source>
        <dbReference type="EMBL" id="MCK7612501.1"/>
    </source>
</evidence>
<gene>
    <name evidence="1" type="ORF">M0H32_10045</name>
</gene>
<organism evidence="1 2">
    <name type="scientific">Roseibium sediminicola</name>
    <dbReference type="NCBI Taxonomy" id="2933272"/>
    <lineage>
        <taxon>Bacteria</taxon>
        <taxon>Pseudomonadati</taxon>
        <taxon>Pseudomonadota</taxon>
        <taxon>Alphaproteobacteria</taxon>
        <taxon>Hyphomicrobiales</taxon>
        <taxon>Stappiaceae</taxon>
        <taxon>Roseibium</taxon>
    </lineage>
</organism>
<proteinExistence type="predicted"/>
<sequence length="76" mass="8809">MSALSTRRRGDACLFGWYVRLNSLLSGKERGRQKARATEDRQSYQDCLRDLVLSRPHAFANEVDVQYLLQMYPSGR</sequence>
<dbReference type="RefSeq" id="WP_248153480.1">
    <property type="nucleotide sequence ID" value="NZ_JALNMJ010000005.1"/>
</dbReference>
<comment type="caution">
    <text evidence="1">The sequence shown here is derived from an EMBL/GenBank/DDBJ whole genome shotgun (WGS) entry which is preliminary data.</text>
</comment>
<evidence type="ECO:0000313" key="2">
    <source>
        <dbReference type="Proteomes" id="UP001431221"/>
    </source>
</evidence>
<dbReference type="EMBL" id="JALNMJ010000005">
    <property type="protein sequence ID" value="MCK7612501.1"/>
    <property type="molecule type" value="Genomic_DNA"/>
</dbReference>